<dbReference type="EMBL" id="MU154597">
    <property type="protein sequence ID" value="KAF9492665.1"/>
    <property type="molecule type" value="Genomic_DNA"/>
</dbReference>
<comment type="caution">
    <text evidence="1">The sequence shown here is derived from an EMBL/GenBank/DDBJ whole genome shotgun (WGS) entry which is preliminary data.</text>
</comment>
<gene>
    <name evidence="1" type="ORF">BDN71DRAFT_1176109</name>
</gene>
<keyword evidence="2" id="KW-1185">Reference proteome</keyword>
<dbReference type="Proteomes" id="UP000807025">
    <property type="component" value="Unassembled WGS sequence"/>
</dbReference>
<dbReference type="AlphaFoldDB" id="A0A9P5ZS19"/>
<name>A0A9P5ZS19_PLEER</name>
<evidence type="ECO:0000313" key="1">
    <source>
        <dbReference type="EMBL" id="KAF9492665.1"/>
    </source>
</evidence>
<evidence type="ECO:0000313" key="2">
    <source>
        <dbReference type="Proteomes" id="UP000807025"/>
    </source>
</evidence>
<organism evidence="1 2">
    <name type="scientific">Pleurotus eryngii</name>
    <name type="common">Boletus of the steppes</name>
    <dbReference type="NCBI Taxonomy" id="5323"/>
    <lineage>
        <taxon>Eukaryota</taxon>
        <taxon>Fungi</taxon>
        <taxon>Dikarya</taxon>
        <taxon>Basidiomycota</taxon>
        <taxon>Agaricomycotina</taxon>
        <taxon>Agaricomycetes</taxon>
        <taxon>Agaricomycetidae</taxon>
        <taxon>Agaricales</taxon>
        <taxon>Pleurotineae</taxon>
        <taxon>Pleurotaceae</taxon>
        <taxon>Pleurotus</taxon>
    </lineage>
</organism>
<reference evidence="1" key="1">
    <citation type="submission" date="2020-11" db="EMBL/GenBank/DDBJ databases">
        <authorList>
            <consortium name="DOE Joint Genome Institute"/>
            <person name="Ahrendt S."/>
            <person name="Riley R."/>
            <person name="Andreopoulos W."/>
            <person name="Labutti K."/>
            <person name="Pangilinan J."/>
            <person name="Ruiz-Duenas F.J."/>
            <person name="Barrasa J.M."/>
            <person name="Sanchez-Garcia M."/>
            <person name="Camarero S."/>
            <person name="Miyauchi S."/>
            <person name="Serrano A."/>
            <person name="Linde D."/>
            <person name="Babiker R."/>
            <person name="Drula E."/>
            <person name="Ayuso-Fernandez I."/>
            <person name="Pacheco R."/>
            <person name="Padilla G."/>
            <person name="Ferreira P."/>
            <person name="Barriuso J."/>
            <person name="Kellner H."/>
            <person name="Castanera R."/>
            <person name="Alfaro M."/>
            <person name="Ramirez L."/>
            <person name="Pisabarro A.G."/>
            <person name="Kuo A."/>
            <person name="Tritt A."/>
            <person name="Lipzen A."/>
            <person name="He G."/>
            <person name="Yan M."/>
            <person name="Ng V."/>
            <person name="Cullen D."/>
            <person name="Martin F."/>
            <person name="Rosso M.-N."/>
            <person name="Henrissat B."/>
            <person name="Hibbett D."/>
            <person name="Martinez A.T."/>
            <person name="Grigoriev I.V."/>
        </authorList>
    </citation>
    <scope>NUCLEOTIDE SEQUENCE</scope>
    <source>
        <strain evidence="1">ATCC 90797</strain>
    </source>
</reference>
<accession>A0A9P5ZS19</accession>
<protein>
    <submittedName>
        <fullName evidence="1">Uncharacterized protein</fullName>
    </submittedName>
</protein>
<sequence>MSGTLGPGHTLERIRVVVPHPHLCRCVRYEACSTVDLNDLVNLRHLRFRISVDDGVFPASSAPAFGRLLLRIPTSRFGSFSVHFICNTELEDLGEAGWGRMAASLEPFLKVSKPLNRVTLVVEDRYMYGGGPTAVSVIGNHLKYIKWFLLIFMKVV</sequence>
<proteinExistence type="predicted"/>